<reference evidence="2" key="5">
    <citation type="submission" date="2025-09" db="UniProtKB">
        <authorList>
            <consortium name="Ensembl"/>
        </authorList>
    </citation>
    <scope>IDENTIFICATION</scope>
</reference>
<gene>
    <name evidence="2" type="primary">MYLK</name>
</gene>
<reference evidence="2 3" key="1">
    <citation type="journal article" date="2001" name="Nature">
        <title>Initial sequencing and analysis of the human genome.</title>
        <authorList>
            <consortium name="International Human Genome Sequencing Consortium"/>
            <person name="Lander E.S."/>
            <person name="Linton L.M."/>
            <person name="Birren B."/>
            <person name="Nusbaum C."/>
            <person name="Zody M.C."/>
            <person name="Baldwin J."/>
            <person name="Devon K."/>
            <person name="Dewar K."/>
            <person name="Doyle M."/>
            <person name="FitzHugh W."/>
            <person name="Funke R."/>
            <person name="Gage D."/>
            <person name="Harris K."/>
            <person name="Heaford A."/>
            <person name="Howland J."/>
            <person name="Kann L."/>
            <person name="Lehoczky J."/>
            <person name="LeVine R."/>
            <person name="McEwan P."/>
            <person name="McKernan K."/>
            <person name="Meldrim J."/>
            <person name="Mesirov J.P."/>
            <person name="Miranda C."/>
            <person name="Morris W."/>
            <person name="Naylor J."/>
            <person name="Raymond C."/>
            <person name="Rosetti M."/>
            <person name="Santos R."/>
            <person name="Sheridan A."/>
            <person name="Sougnez C."/>
            <person name="Stange-Thomann N."/>
            <person name="Stojanovic N."/>
            <person name="Subramanian A."/>
            <person name="Wyman D."/>
            <person name="Rogers J."/>
            <person name="Sulston J."/>
            <person name="Ainscough R."/>
            <person name="Beck S."/>
            <person name="Bentley D."/>
            <person name="Burton J."/>
            <person name="Clee C."/>
            <person name="Carter N."/>
            <person name="Coulson A."/>
            <person name="Deadman R."/>
            <person name="Deloukas P."/>
            <person name="Dunham A."/>
            <person name="Dunham I."/>
            <person name="Durbin R."/>
            <person name="French L."/>
            <person name="Grafham D."/>
            <person name="Gregory S."/>
            <person name="Hubbard T."/>
            <person name="Humphray S."/>
            <person name="Hunt A."/>
            <person name="Jones M."/>
            <person name="Lloyd C."/>
            <person name="McMurray A."/>
            <person name="Matthews L."/>
            <person name="Mercer S."/>
            <person name="Milne S."/>
            <person name="Mullikin J.C."/>
            <person name="Mungall A."/>
            <person name="Plumb R."/>
            <person name="Ross M."/>
            <person name="Shownkeen R."/>
            <person name="Sims S."/>
            <person name="Waterston R.H."/>
            <person name="Wilson R.K."/>
            <person name="Hillier L.W."/>
            <person name="McPherson J.D."/>
            <person name="Marra M.A."/>
            <person name="Mardis E.R."/>
            <person name="Fulton L.A."/>
            <person name="Chinwalla A.T."/>
            <person name="Pepin K.H."/>
            <person name="Gish W.R."/>
            <person name="Chissoe S.L."/>
            <person name="Wendl M.C."/>
            <person name="Delehaunty K.D."/>
            <person name="Miner T.L."/>
            <person name="Delehaunty A."/>
            <person name="Kramer J.B."/>
            <person name="Cook L.L."/>
            <person name="Fulton R.S."/>
            <person name="Johnson D.L."/>
            <person name="Minx P.J."/>
            <person name="Clifton S.W."/>
            <person name="Hawkins T."/>
            <person name="Branscomb E."/>
            <person name="Predki P."/>
            <person name="Richardson P."/>
            <person name="Wenning S."/>
            <person name="Slezak T."/>
            <person name="Doggett N."/>
            <person name="Cheng J.F."/>
            <person name="Olsen A."/>
            <person name="Lucas S."/>
            <person name="Elkin C."/>
            <person name="Uberbacher E."/>
            <person name="Frazier M."/>
            <person name="Gibbs R.A."/>
            <person name="Muzny D.M."/>
            <person name="Scherer S.E."/>
            <person name="Bouck J.B."/>
            <person name="Sodergren E.J."/>
            <person name="Worley K.C."/>
            <person name="Rives C.M."/>
            <person name="Gorrell J.H."/>
            <person name="Metzker M.L."/>
            <person name="Naylor S.L."/>
            <person name="Kucherlapati R.S."/>
            <person name="Nelson D.L."/>
            <person name="Weinstock G.M."/>
            <person name="Sakaki Y."/>
            <person name="Fujiyama A."/>
            <person name="Hattori M."/>
            <person name="Yada T."/>
            <person name="Toyoda A."/>
            <person name="Itoh T."/>
            <person name="Kawagoe C."/>
            <person name="Watanabe H."/>
            <person name="Totoki Y."/>
            <person name="Taylor T."/>
            <person name="Weissenbach J."/>
            <person name="Heilig R."/>
            <person name="Saurin W."/>
            <person name="Artiguenave F."/>
            <person name="Brottier P."/>
            <person name="Bruls T."/>
            <person name="Pelletier E."/>
            <person name="Robert C."/>
            <person name="Wincker P."/>
            <person name="Smith D.R."/>
            <person name="Doucette-Stamm L."/>
            <person name="Rubenfield M."/>
            <person name="Weinstock K."/>
            <person name="Lee H.M."/>
            <person name="Dubois J."/>
            <person name="Rosenthal A."/>
            <person name="Platzer M."/>
            <person name="Nyakatura G."/>
            <person name="Taudien S."/>
            <person name="Rump A."/>
            <person name="Yang H."/>
            <person name="Yu J."/>
            <person name="Wang J."/>
            <person name="Huang G."/>
            <person name="Gu J."/>
            <person name="Hood L."/>
            <person name="Rowen L."/>
            <person name="Madan A."/>
            <person name="Qin S."/>
            <person name="Davis R.W."/>
            <person name="Federspiel N.A."/>
            <person name="Abola A.P."/>
            <person name="Proctor M.J."/>
            <person name="Myers R.M."/>
            <person name="Schmutz J."/>
            <person name="Dickson M."/>
            <person name="Grimwood J."/>
            <person name="Cox D.R."/>
            <person name="Olson M.V."/>
            <person name="Kaul R."/>
            <person name="Raymond C."/>
            <person name="Shimizu N."/>
            <person name="Kawasaki K."/>
            <person name="Minoshima S."/>
            <person name="Evans G.A."/>
            <person name="Athanasiou M."/>
            <person name="Schultz R."/>
            <person name="Roe B.A."/>
            <person name="Chen F."/>
            <person name="Pan H."/>
            <person name="Ramser J."/>
            <person name="Lehrach H."/>
            <person name="Reinhardt R."/>
            <person name="McCombie W.R."/>
            <person name="de la Bastide M."/>
            <person name="Dedhia N."/>
            <person name="Blocker H."/>
            <person name="Hornischer K."/>
            <person name="Nordsiek G."/>
            <person name="Agarwala R."/>
            <person name="Aravind L."/>
            <person name="Bailey J.A."/>
            <person name="Bateman A."/>
            <person name="Batzoglou S."/>
            <person name="Birney E."/>
            <person name="Bork P."/>
            <person name="Brown D.G."/>
            <person name="Burge C.B."/>
            <person name="Cerutti L."/>
            <person name="Chen H.C."/>
            <person name="Church D."/>
            <person name="Clamp M."/>
            <person name="Copley R.R."/>
            <person name="Doerks T."/>
            <person name="Eddy S.R."/>
            <person name="Eichler E.E."/>
            <person name="Furey T.S."/>
            <person name="Galagan J."/>
            <person name="Gilbert J.G."/>
            <person name="Harmon C."/>
            <person name="Hayashizaki Y."/>
            <person name="Haussler D."/>
            <person name="Hermjakob H."/>
            <person name="Hokamp K."/>
            <person name="Jang W."/>
            <person name="Johnson L.S."/>
            <person name="Jones T.A."/>
            <person name="Kasif S."/>
            <person name="Kaspryzk A."/>
            <person name="Kennedy S."/>
            <person name="Kent W.J."/>
            <person name="Kitts P."/>
            <person name="Koonin E.V."/>
            <person name="Korf I."/>
            <person name="Kulp D."/>
            <person name="Lancet D."/>
            <person name="Lowe T.M."/>
            <person name="McLysaght A."/>
            <person name="Mikkelsen T."/>
            <person name="Moran J.V."/>
            <person name="Mulder N."/>
            <person name="Pollara V.J."/>
            <person name="Ponting C.P."/>
            <person name="Schuler G."/>
            <person name="Schultz J."/>
            <person name="Slater G."/>
            <person name="Smit A.F."/>
            <person name="Stupka E."/>
            <person name="Szustakowski J."/>
            <person name="Thierry-Mieg D."/>
            <person name="Thierry-Mieg J."/>
            <person name="Wagner L."/>
            <person name="Wallis J."/>
            <person name="Wheeler R."/>
            <person name="Williams A."/>
            <person name="Wolf Y.I."/>
            <person name="Wolfe K.H."/>
            <person name="Yang S.P."/>
            <person name="Yeh R.F."/>
            <person name="Collins F."/>
            <person name="Guyer M.S."/>
            <person name="Peterson J."/>
            <person name="Felsenfeld A."/>
            <person name="Wetterstrand K.A."/>
            <person name="Patrinos A."/>
            <person name="Morgan M.J."/>
            <person name="de Jong P."/>
            <person name="Catanese J.J."/>
            <person name="Osoegawa K."/>
            <person name="Shizuya H."/>
            <person name="Choi S."/>
            <person name="Chen Y.J."/>
        </authorList>
    </citation>
    <scope>NUCLEOTIDE SEQUENCE [LARGE SCALE GENOMIC DNA]</scope>
</reference>
<organism evidence="2 3">
    <name type="scientific">Homo sapiens</name>
    <name type="common">Human</name>
    <dbReference type="NCBI Taxonomy" id="9606"/>
    <lineage>
        <taxon>Eukaryota</taxon>
        <taxon>Metazoa</taxon>
        <taxon>Chordata</taxon>
        <taxon>Craniata</taxon>
        <taxon>Vertebrata</taxon>
        <taxon>Euteleostomi</taxon>
        <taxon>Mammalia</taxon>
        <taxon>Eutheria</taxon>
        <taxon>Euarchontoglires</taxon>
        <taxon>Primates</taxon>
        <taxon>Haplorrhini</taxon>
        <taxon>Catarrhini</taxon>
        <taxon>Hominidae</taxon>
        <taxon>Homo</taxon>
    </lineage>
</organism>
<dbReference type="GeneTree" id="ENSGT00940000157879"/>
<evidence type="ECO:0000256" key="1">
    <source>
        <dbReference type="SAM" id="MobiDB-lite"/>
    </source>
</evidence>
<dbReference type="EMBL" id="AC023165">
    <property type="status" value="NOT_ANNOTATED_CDS"/>
    <property type="molecule type" value="Genomic_DNA"/>
</dbReference>
<dbReference type="AlphaFoldDB" id="A0A8I5KYB9"/>
<proteinExistence type="evidence at protein level"/>
<keyword evidence="3" id="KW-1185">Reference proteome</keyword>
<feature type="region of interest" description="Disordered" evidence="1">
    <location>
        <begin position="1"/>
        <end position="59"/>
    </location>
</feature>
<sequence length="59" mass="6583">MKSRRPKSSLPPVLGTESDATVKKKPAPKTPPKQCPLRSSSSLRTRRYAQESQWSCLAK</sequence>
<dbReference type="Proteomes" id="UP000005640">
    <property type="component" value="Chromosome 3"/>
</dbReference>
<name>A0A8I5KYB9_HUMAN</name>
<dbReference type="EMBL" id="AC117381">
    <property type="status" value="NOT_ANNOTATED_CDS"/>
    <property type="molecule type" value="Genomic_DNA"/>
</dbReference>
<protein>
    <submittedName>
        <fullName evidence="2">Myosin light chain kinase</fullName>
    </submittedName>
</protein>
<reference evidence="2" key="4">
    <citation type="submission" date="2025-08" db="UniProtKB">
        <authorList>
            <consortium name="Ensembl"/>
        </authorList>
    </citation>
    <scope>IDENTIFICATION</scope>
</reference>
<feature type="compositionally biased region" description="Polar residues" evidence="1">
    <location>
        <begin position="50"/>
        <end position="59"/>
    </location>
</feature>
<dbReference type="OrthoDB" id="2152335at2759"/>
<evidence type="ECO:0007829" key="5">
    <source>
        <dbReference type="ProteomicsDB" id="A0A8I5KYB9"/>
    </source>
</evidence>
<keyword evidence="4 5" id="KW-1267">Proteomics identification</keyword>
<accession>A0A8I5KYB9</accession>
<evidence type="ECO:0007829" key="4">
    <source>
        <dbReference type="PeptideAtlas" id="A0A8I5KYB9"/>
    </source>
</evidence>
<reference evidence="2 3" key="2">
    <citation type="journal article" date="2004" name="Nature">
        <title>Finishing the euchromatic sequence of the human genome.</title>
        <authorList>
            <consortium name="International Human Genome Sequencing Consortium"/>
        </authorList>
    </citation>
    <scope>NUCLEOTIDE SEQUENCE [LARGE SCALE GENOMIC DNA]</scope>
</reference>
<reference evidence="2 3" key="3">
    <citation type="journal article" date="2006" name="Nature">
        <title>The DNA sequence, annotation and analysis of human chromosome 3.</title>
        <authorList>
            <person name="Muzny D.M."/>
            <person name="Scherer S.E."/>
            <person name="Kaul R."/>
            <person name="Wang J."/>
            <person name="Yu J."/>
            <person name="Sudbrak R."/>
            <person name="Buhay C.J."/>
            <person name="Chen R."/>
            <person name="Cree A."/>
            <person name="Ding Y."/>
            <person name="Dugan-Rocha S."/>
            <person name="Gill R."/>
            <person name="Gunaratne P."/>
            <person name="Harris R.A."/>
            <person name="Hawes A.C."/>
            <person name="Hernandez J."/>
            <person name="Hodgson A.V."/>
            <person name="Hume J."/>
            <person name="Jackson A."/>
            <person name="Khan Z.M."/>
            <person name="Kovar-Smith C."/>
            <person name="Lewis L.R."/>
            <person name="Lozado R.J."/>
            <person name="Metzker M.L."/>
            <person name="Milosavljevic A."/>
            <person name="Miner G.R."/>
            <person name="Morgan M.B."/>
            <person name="Nazareth L.V."/>
            <person name="Scott G."/>
            <person name="Sodergren E."/>
            <person name="Song X.Z."/>
            <person name="Steffen D."/>
            <person name="Wei S."/>
            <person name="Wheeler D.A."/>
            <person name="Wright M.W."/>
            <person name="Worley K.C."/>
            <person name="Yuan Y."/>
            <person name="Zhang Z."/>
            <person name="Adams C.Q."/>
            <person name="Ansari-Lari M.A."/>
            <person name="Ayele M."/>
            <person name="Brown M.J."/>
            <person name="Chen G."/>
            <person name="Chen Z."/>
            <person name="Clendenning J."/>
            <person name="Clerc-Blankenburg K.P."/>
            <person name="Chen R."/>
            <person name="Chen Z."/>
            <person name="Davis C."/>
            <person name="Delgado O."/>
            <person name="Dinh H.H."/>
            <person name="Dong W."/>
            <person name="Draper H."/>
            <person name="Ernst S."/>
            <person name="Fu G."/>
            <person name="Gonzalez-Garay M.L."/>
            <person name="Garcia D.K."/>
            <person name="Gillett W."/>
            <person name="Gu J."/>
            <person name="Hao B."/>
            <person name="Haugen E."/>
            <person name="Havlak P."/>
            <person name="He X."/>
            <person name="Hennig S."/>
            <person name="Hu S."/>
            <person name="Huang W."/>
            <person name="Jackson L.R."/>
            <person name="Jacob L.S."/>
            <person name="Kelly S.H."/>
            <person name="Kube M."/>
            <person name="Levy R."/>
            <person name="Li Z."/>
            <person name="Liu B."/>
            <person name="Liu J."/>
            <person name="Liu W."/>
            <person name="Lu J."/>
            <person name="Maheshwari M."/>
            <person name="Nguyen B.V."/>
            <person name="Okwuonu G.O."/>
            <person name="Palmeiri A."/>
            <person name="Pasternak S."/>
            <person name="Perez L.M."/>
            <person name="Phelps K.A."/>
            <person name="Plopper F.J."/>
            <person name="Qiang B."/>
            <person name="Raymond C."/>
            <person name="Rodriguez R."/>
            <person name="Saenphimmachak C."/>
            <person name="Santibanez J."/>
            <person name="Shen H."/>
            <person name="Shen Y."/>
            <person name="Subramanian S."/>
            <person name="Tabor P.E."/>
            <person name="Verduzco D."/>
            <person name="Waldron L."/>
            <person name="Wang J."/>
            <person name="Wang J."/>
            <person name="Wang Q."/>
            <person name="Williams G.A."/>
            <person name="Wong G.K."/>
            <person name="Yao Z."/>
            <person name="Zhang J."/>
            <person name="Zhang X."/>
            <person name="Zhao G."/>
            <person name="Zhou J."/>
            <person name="Zhou Y."/>
            <person name="Nelson D."/>
            <person name="Lehrach H."/>
            <person name="Reinhardt R."/>
            <person name="Naylor S.L."/>
            <person name="Yang H."/>
            <person name="Olson M."/>
            <person name="Weinstock G."/>
            <person name="Gibbs R.A."/>
        </authorList>
    </citation>
    <scope>NUCLEOTIDE SEQUENCE [LARGE SCALE GENOMIC DNA]</scope>
</reference>
<evidence type="ECO:0000313" key="2">
    <source>
        <dbReference type="Ensembl" id="ENSP00000509751.1"/>
    </source>
</evidence>
<dbReference type="OpenTargets" id="ENSG00000065534"/>
<dbReference type="Ensembl" id="ENST00000687434.1">
    <property type="protein sequence ID" value="ENSP00000509751.1"/>
    <property type="gene ID" value="ENSG00000065534.21"/>
</dbReference>
<evidence type="ECO:0000313" key="3">
    <source>
        <dbReference type="Proteomes" id="UP000005640"/>
    </source>
</evidence>
<dbReference type="Ensembl" id="ENST00000687434.1">
    <property type="protein sequence ID" value="ENSP00000509751.1"/>
    <property type="gene ID" value="ENSG00000065534.20"/>
</dbReference>
<dbReference type="HGNC" id="HGNC:7590">
    <property type="gene designation" value="MYLK"/>
</dbReference>
<dbReference type="EMBL" id="AC020634">
    <property type="status" value="NOT_ANNOTATED_CDS"/>
    <property type="molecule type" value="Genomic_DNA"/>
</dbReference>